<protein>
    <submittedName>
        <fullName evidence="1">E4 ORF2</fullName>
    </submittedName>
</protein>
<dbReference type="EMBL" id="LT841149">
    <property type="protein sequence ID" value="SMG83461.1"/>
    <property type="molecule type" value="Genomic_DNA"/>
</dbReference>
<accession>A0A1X7MMK7</accession>
<dbReference type="RefSeq" id="YP_009704143.1">
    <property type="nucleotide sequence ID" value="NC_044960.1"/>
</dbReference>
<keyword evidence="2" id="KW-1185">Reference proteome</keyword>
<name>A0A1X7MMK7_9ADEN</name>
<organism evidence="1 2">
    <name type="scientific">Bottlenose dolphin adenovirus 1</name>
    <dbReference type="NCBI Taxonomy" id="1714377"/>
    <lineage>
        <taxon>Viruses</taxon>
        <taxon>Varidnaviria</taxon>
        <taxon>Bamfordvirae</taxon>
        <taxon>Preplasmiviricota</taxon>
        <taxon>Polisuviricotina</taxon>
        <taxon>Pharingeaviricetes</taxon>
        <taxon>Rowavirales</taxon>
        <taxon>Adenoviridae</taxon>
        <taxon>Mastadenovirus</taxon>
        <taxon>Mastadenovirus delphini</taxon>
        <taxon>Dolphin mastadenovirus B</taxon>
    </lineage>
</organism>
<sequence length="131" mass="14581">MAANSLAECFSVSVPVVAVQFFDAAGISLVDELIKCCFVMVNGVNTDSTLHISCVFVPTTVGQKLICSFASETELFHSPNDVTKFFLEFQQFMCTMLIDKLNARRAEIDMDILDLIDVKPLYNQFNYVCSS</sequence>
<reference evidence="2" key="1">
    <citation type="submission" date="2017-04" db="EMBL/GenBank/DDBJ databases">
        <authorList>
            <person name="Hayer J."/>
            <person name="Malmberg M."/>
            <person name="Hayer J."/>
        </authorList>
    </citation>
    <scope>NUCLEOTIDE SEQUENCE [LARGE SCALE GENOMIC DNA]</scope>
</reference>
<dbReference type="KEGG" id="vg:41902961"/>
<proteinExistence type="predicted"/>
<dbReference type="Proteomes" id="UP000272067">
    <property type="component" value="Segment"/>
</dbReference>
<dbReference type="GeneID" id="41902961"/>
<evidence type="ECO:0000313" key="1">
    <source>
        <dbReference type="EMBL" id="SMG83461.1"/>
    </source>
</evidence>
<evidence type="ECO:0000313" key="2">
    <source>
        <dbReference type="Proteomes" id="UP000272067"/>
    </source>
</evidence>